<evidence type="ECO:0000256" key="1">
    <source>
        <dbReference type="SAM" id="MobiDB-lite"/>
    </source>
</evidence>
<gene>
    <name evidence="3" type="ORF">GCM10011489_16820</name>
</gene>
<organism evidence="3 4">
    <name type="scientific">Gordonia jinhuaensis</name>
    <dbReference type="NCBI Taxonomy" id="1517702"/>
    <lineage>
        <taxon>Bacteria</taxon>
        <taxon>Bacillati</taxon>
        <taxon>Actinomycetota</taxon>
        <taxon>Actinomycetes</taxon>
        <taxon>Mycobacteriales</taxon>
        <taxon>Gordoniaceae</taxon>
        <taxon>Gordonia</taxon>
    </lineage>
</organism>
<reference evidence="3" key="2">
    <citation type="submission" date="2020-09" db="EMBL/GenBank/DDBJ databases">
        <authorList>
            <person name="Sun Q."/>
            <person name="Zhou Y."/>
        </authorList>
    </citation>
    <scope>NUCLEOTIDE SEQUENCE</scope>
    <source>
        <strain evidence="3">CGMCC 1.12827</strain>
    </source>
</reference>
<sequence length="310" mass="32144">MPDVAGTLESDTCLYLSMTFGDAVGMLLLIILVIVIVGAVVMVSRNRAATAAHQSNQVTLADAKADARQAIDRLGGQVYNLTGTNDAAKQALADAGERFNAAGAQIEQASSPKQARLAKQTALEGLYYVRAARAAMNMDPGPEVPTLDGQKSAGEVTEDRKVDMEGRSIEASPSPSDRTPNYYPGGRVAGRPVPAGWYSEPWWKPALVAGAWGVGSVLLFNALFSGMHGVGYDANAFENGYGDGYQDGLDAGGGDYSGTEPAGYDGGYDNGGYDNGGYDNGGYDNGGGWDGGNDGGGGFDDFGDFGGFDL</sequence>
<dbReference type="EMBL" id="BMGC01000009">
    <property type="protein sequence ID" value="GGB29346.1"/>
    <property type="molecule type" value="Genomic_DNA"/>
</dbReference>
<dbReference type="AlphaFoldDB" id="A0A916WTT7"/>
<evidence type="ECO:0000313" key="4">
    <source>
        <dbReference type="Proteomes" id="UP000621454"/>
    </source>
</evidence>
<keyword evidence="2" id="KW-0472">Membrane</keyword>
<feature type="transmembrane region" description="Helical" evidence="2">
    <location>
        <begin position="24"/>
        <end position="43"/>
    </location>
</feature>
<dbReference type="Proteomes" id="UP000621454">
    <property type="component" value="Unassembled WGS sequence"/>
</dbReference>
<evidence type="ECO:0000256" key="2">
    <source>
        <dbReference type="SAM" id="Phobius"/>
    </source>
</evidence>
<name>A0A916WTT7_9ACTN</name>
<reference evidence="3" key="1">
    <citation type="journal article" date="2014" name="Int. J. Syst. Evol. Microbiol.">
        <title>Complete genome sequence of Corynebacterium casei LMG S-19264T (=DSM 44701T), isolated from a smear-ripened cheese.</title>
        <authorList>
            <consortium name="US DOE Joint Genome Institute (JGI-PGF)"/>
            <person name="Walter F."/>
            <person name="Albersmeier A."/>
            <person name="Kalinowski J."/>
            <person name="Ruckert C."/>
        </authorList>
    </citation>
    <scope>NUCLEOTIDE SEQUENCE</scope>
    <source>
        <strain evidence="3">CGMCC 1.12827</strain>
    </source>
</reference>
<feature type="compositionally biased region" description="Basic and acidic residues" evidence="1">
    <location>
        <begin position="157"/>
        <end position="168"/>
    </location>
</feature>
<keyword evidence="2" id="KW-0812">Transmembrane</keyword>
<accession>A0A916WTT7</accession>
<keyword evidence="4" id="KW-1185">Reference proteome</keyword>
<feature type="region of interest" description="Disordered" evidence="1">
    <location>
        <begin position="139"/>
        <end position="183"/>
    </location>
</feature>
<keyword evidence="2" id="KW-1133">Transmembrane helix</keyword>
<evidence type="ECO:0008006" key="5">
    <source>
        <dbReference type="Google" id="ProtNLM"/>
    </source>
</evidence>
<protein>
    <recommendedName>
        <fullName evidence="5">DUF1542 domain-containing protein</fullName>
    </recommendedName>
</protein>
<proteinExistence type="predicted"/>
<evidence type="ECO:0000313" key="3">
    <source>
        <dbReference type="EMBL" id="GGB29346.1"/>
    </source>
</evidence>
<comment type="caution">
    <text evidence="3">The sequence shown here is derived from an EMBL/GenBank/DDBJ whole genome shotgun (WGS) entry which is preliminary data.</text>
</comment>